<dbReference type="OrthoDB" id="3191804at2"/>
<dbReference type="SMART" id="SM00530">
    <property type="entry name" value="HTH_XRE"/>
    <property type="match status" value="1"/>
</dbReference>
<dbReference type="PROSITE" id="PS50943">
    <property type="entry name" value="HTH_CROC1"/>
    <property type="match status" value="1"/>
</dbReference>
<comment type="caution">
    <text evidence="2">The sequence shown here is derived from an EMBL/GenBank/DDBJ whole genome shotgun (WGS) entry which is preliminary data.</text>
</comment>
<name>A0A833GZM4_9LEPT</name>
<dbReference type="GO" id="GO:0003677">
    <property type="term" value="F:DNA binding"/>
    <property type="evidence" value="ECO:0007669"/>
    <property type="project" value="InterPro"/>
</dbReference>
<dbReference type="InterPro" id="IPR001387">
    <property type="entry name" value="Cro/C1-type_HTH"/>
</dbReference>
<evidence type="ECO:0000313" key="3">
    <source>
        <dbReference type="Proteomes" id="UP000460298"/>
    </source>
</evidence>
<gene>
    <name evidence="2" type="ORF">F9K24_18565</name>
</gene>
<accession>A0A833GZM4</accession>
<dbReference type="EMBL" id="WBUI01000025">
    <property type="protein sequence ID" value="KAB2929903.1"/>
    <property type="molecule type" value="Genomic_DNA"/>
</dbReference>
<reference evidence="2 3" key="1">
    <citation type="submission" date="2019-10" db="EMBL/GenBank/DDBJ databases">
        <title>Extracellular Electron Transfer in a Candidatus Methanoperedens spp. Enrichment Culture.</title>
        <authorList>
            <person name="Berger S."/>
            <person name="Rangel Shaw D."/>
            <person name="Berben T."/>
            <person name="In 'T Zandt M."/>
            <person name="Frank J."/>
            <person name="Reimann J."/>
            <person name="Jetten M.S.M."/>
            <person name="Welte C.U."/>
        </authorList>
    </citation>
    <scope>NUCLEOTIDE SEQUENCE [LARGE SCALE GENOMIC DNA]</scope>
    <source>
        <strain evidence="2">SB12</strain>
    </source>
</reference>
<dbReference type="CDD" id="cd00093">
    <property type="entry name" value="HTH_XRE"/>
    <property type="match status" value="1"/>
</dbReference>
<proteinExistence type="predicted"/>
<dbReference type="Gene3D" id="1.10.260.40">
    <property type="entry name" value="lambda repressor-like DNA-binding domains"/>
    <property type="match status" value="1"/>
</dbReference>
<dbReference type="Pfam" id="PF01381">
    <property type="entry name" value="HTH_3"/>
    <property type="match status" value="1"/>
</dbReference>
<dbReference type="SUPFAM" id="SSF47413">
    <property type="entry name" value="lambda repressor-like DNA-binding domains"/>
    <property type="match status" value="1"/>
</dbReference>
<evidence type="ECO:0000259" key="1">
    <source>
        <dbReference type="PROSITE" id="PS50943"/>
    </source>
</evidence>
<dbReference type="AlphaFoldDB" id="A0A833GZM4"/>
<organism evidence="2 3">
    <name type="scientific">Leptonema illini</name>
    <dbReference type="NCBI Taxonomy" id="183"/>
    <lineage>
        <taxon>Bacteria</taxon>
        <taxon>Pseudomonadati</taxon>
        <taxon>Spirochaetota</taxon>
        <taxon>Spirochaetia</taxon>
        <taxon>Leptospirales</taxon>
        <taxon>Leptospiraceae</taxon>
        <taxon>Leptonema</taxon>
    </lineage>
</organism>
<evidence type="ECO:0000313" key="2">
    <source>
        <dbReference type="EMBL" id="KAB2929903.1"/>
    </source>
</evidence>
<dbReference type="Proteomes" id="UP000460298">
    <property type="component" value="Unassembled WGS sequence"/>
</dbReference>
<dbReference type="InterPro" id="IPR010982">
    <property type="entry name" value="Lambda_DNA-bd_dom_sf"/>
</dbReference>
<protein>
    <submittedName>
        <fullName evidence="2">Helix-turn-helix transcriptional regulator</fullName>
    </submittedName>
</protein>
<feature type="domain" description="HTH cro/C1-type" evidence="1">
    <location>
        <begin position="41"/>
        <end position="101"/>
    </location>
</feature>
<sequence>MLIGMLGCIICKFAAFEAIRRRETDMETGYDTTLGRIGERIRTFRKSRGLRMKDLAADLLERQGVQIGESMISRIENGQTELRLGNLHAIAAALNVDVSELLRLPAPDHHPLGVLDDPRLLYRVRQLRALLTDEQIRISLIQFIDLLLLMEDESTKKKPKKDSDDEEDEG</sequence>